<organism evidence="1 2">
    <name type="scientific">Streptomyces scopuliridis</name>
    <dbReference type="NCBI Taxonomy" id="452529"/>
    <lineage>
        <taxon>Bacteria</taxon>
        <taxon>Bacillati</taxon>
        <taxon>Actinomycetota</taxon>
        <taxon>Actinomycetes</taxon>
        <taxon>Kitasatosporales</taxon>
        <taxon>Streptomycetaceae</taxon>
        <taxon>Streptomyces</taxon>
    </lineage>
</organism>
<geneLocation type="plasmid" evidence="1 2">
    <name>unnamed1</name>
</geneLocation>
<reference evidence="1" key="1">
    <citation type="submission" date="2022-10" db="EMBL/GenBank/DDBJ databases">
        <title>The complete genomes of actinobacterial strains from the NBC collection.</title>
        <authorList>
            <person name="Joergensen T.S."/>
            <person name="Alvarez Arevalo M."/>
            <person name="Sterndorff E.B."/>
            <person name="Faurdal D."/>
            <person name="Vuksanovic O."/>
            <person name="Mourched A.-S."/>
            <person name="Charusanti P."/>
            <person name="Shaw S."/>
            <person name="Blin K."/>
            <person name="Weber T."/>
        </authorList>
    </citation>
    <scope>NUCLEOTIDE SEQUENCE</scope>
    <source>
        <strain evidence="1">NBC 01771</strain>
    </source>
</reference>
<evidence type="ECO:0000313" key="1">
    <source>
        <dbReference type="EMBL" id="WSC03550.1"/>
    </source>
</evidence>
<sequence length="111" mass="11801">MRHEQPGPAGAGERTGPRRLETDPRTALVVGEIDHGLAVQDHPGRQTHGRRHGQVHPERGDVAAGPGPQPHTVLGPPQHRPMAVDSSRGERAVSFGRGGRLRAVLDGGIVF</sequence>
<accession>A0ACD4ZZ80</accession>
<dbReference type="Proteomes" id="UP001348369">
    <property type="component" value="Plasmid unnamed1"/>
</dbReference>
<keyword evidence="2" id="KW-1185">Reference proteome</keyword>
<dbReference type="EMBL" id="CP109110">
    <property type="protein sequence ID" value="WSC03550.1"/>
    <property type="molecule type" value="Genomic_DNA"/>
</dbReference>
<protein>
    <submittedName>
        <fullName evidence="1">Uncharacterized protein</fullName>
    </submittedName>
</protein>
<evidence type="ECO:0000313" key="2">
    <source>
        <dbReference type="Proteomes" id="UP001348369"/>
    </source>
</evidence>
<proteinExistence type="predicted"/>
<name>A0ACD4ZZ80_9ACTN</name>
<gene>
    <name evidence="1" type="ORF">OG835_42470</name>
</gene>
<keyword evidence="1" id="KW-0614">Plasmid</keyword>